<feature type="domain" description="Gfo/Idh/MocA-like oxidoreductase N-terminal" evidence="3">
    <location>
        <begin position="2"/>
        <end position="116"/>
    </location>
</feature>
<keyword evidence="2" id="KW-0560">Oxidoreductase</keyword>
<dbReference type="PANTHER" id="PTHR22604:SF105">
    <property type="entry name" value="TRANS-1,2-DIHYDROBENZENE-1,2-DIOL DEHYDROGENASE"/>
    <property type="match status" value="1"/>
</dbReference>
<dbReference type="Pfam" id="PF22725">
    <property type="entry name" value="GFO_IDH_MocA_C3"/>
    <property type="match status" value="1"/>
</dbReference>
<dbReference type="SUPFAM" id="SSF55347">
    <property type="entry name" value="Glyceraldehyde-3-phosphate dehydrogenase-like, C-terminal domain"/>
    <property type="match status" value="1"/>
</dbReference>
<sequence>MKFAILAPGKIAHMMAKTVTQLEEVECYAVASRSYDRAEVFAKQWNFEKAYGSYEELAEDPEVELVYIASPHSHHYEHAKLCLEHGKHVLLEKAFTVNAAQAEELIALAKEKKLLLAEAIWTRYMPGRKLLDDLLADGVIGNVTSLTANLGYVLTNVERMIKPELAGGALLDVGVYPINFALMTFHSEVAEIDTTAVMSDKGVDLMNSVTLTFADGKMAVLHSSMQSLTDREGVIFGDQGYIEVQNINNCEEIRIYDLDRNLVRRVNVPEQITGYEYEVLSCIKAIREGKSECPEMPHEETLRVMRLLDEIRSKWA</sequence>
<dbReference type="Gene3D" id="3.40.50.720">
    <property type="entry name" value="NAD(P)-binding Rossmann-like Domain"/>
    <property type="match status" value="1"/>
</dbReference>
<dbReference type="InterPro" id="IPR055170">
    <property type="entry name" value="GFO_IDH_MocA-like_dom"/>
</dbReference>
<gene>
    <name evidence="5" type="ORF">H8S17_11365</name>
</gene>
<evidence type="ECO:0000259" key="4">
    <source>
        <dbReference type="Pfam" id="PF22725"/>
    </source>
</evidence>
<dbReference type="SUPFAM" id="SSF51735">
    <property type="entry name" value="NAD(P)-binding Rossmann-fold domains"/>
    <property type="match status" value="1"/>
</dbReference>
<dbReference type="Proteomes" id="UP000606720">
    <property type="component" value="Unassembled WGS sequence"/>
</dbReference>
<reference evidence="5" key="1">
    <citation type="submission" date="2020-08" db="EMBL/GenBank/DDBJ databases">
        <title>Genome public.</title>
        <authorList>
            <person name="Liu C."/>
            <person name="Sun Q."/>
        </authorList>
    </citation>
    <scope>NUCLEOTIDE SEQUENCE</scope>
    <source>
        <strain evidence="5">BX1005</strain>
    </source>
</reference>
<dbReference type="PANTHER" id="PTHR22604">
    <property type="entry name" value="OXIDOREDUCTASES"/>
    <property type="match status" value="1"/>
</dbReference>
<evidence type="ECO:0000313" key="5">
    <source>
        <dbReference type="EMBL" id="MBC5714790.1"/>
    </source>
</evidence>
<evidence type="ECO:0000313" key="6">
    <source>
        <dbReference type="Proteomes" id="UP000606720"/>
    </source>
</evidence>
<dbReference type="InterPro" id="IPR050984">
    <property type="entry name" value="Gfo/Idh/MocA_domain"/>
</dbReference>
<comment type="similarity">
    <text evidence="1">Belongs to the Gfo/Idh/MocA family.</text>
</comment>
<organism evidence="5 6">
    <name type="scientific">Roseburia zhanii</name>
    <dbReference type="NCBI Taxonomy" id="2763064"/>
    <lineage>
        <taxon>Bacteria</taxon>
        <taxon>Bacillati</taxon>
        <taxon>Bacillota</taxon>
        <taxon>Clostridia</taxon>
        <taxon>Lachnospirales</taxon>
        <taxon>Lachnospiraceae</taxon>
        <taxon>Roseburia</taxon>
    </lineage>
</organism>
<evidence type="ECO:0000256" key="2">
    <source>
        <dbReference type="ARBA" id="ARBA00023002"/>
    </source>
</evidence>
<dbReference type="AlphaFoldDB" id="A0A923RUC5"/>
<dbReference type="Gene3D" id="3.30.360.10">
    <property type="entry name" value="Dihydrodipicolinate Reductase, domain 2"/>
    <property type="match status" value="1"/>
</dbReference>
<evidence type="ECO:0000259" key="3">
    <source>
        <dbReference type="Pfam" id="PF01408"/>
    </source>
</evidence>
<accession>A0A923RUC5</accession>
<comment type="caution">
    <text evidence="5">The sequence shown here is derived from an EMBL/GenBank/DDBJ whole genome shotgun (WGS) entry which is preliminary data.</text>
</comment>
<keyword evidence="6" id="KW-1185">Reference proteome</keyword>
<dbReference type="GO" id="GO:0000166">
    <property type="term" value="F:nucleotide binding"/>
    <property type="evidence" value="ECO:0007669"/>
    <property type="project" value="InterPro"/>
</dbReference>
<dbReference type="InterPro" id="IPR036291">
    <property type="entry name" value="NAD(P)-bd_dom_sf"/>
</dbReference>
<proteinExistence type="inferred from homology"/>
<dbReference type="EMBL" id="JACOPH010000010">
    <property type="protein sequence ID" value="MBC5714790.1"/>
    <property type="molecule type" value="Genomic_DNA"/>
</dbReference>
<dbReference type="InterPro" id="IPR000683">
    <property type="entry name" value="Gfo/Idh/MocA-like_OxRdtase_N"/>
</dbReference>
<feature type="domain" description="GFO/IDH/MocA-like oxidoreductase" evidence="4">
    <location>
        <begin position="132"/>
        <end position="243"/>
    </location>
</feature>
<dbReference type="RefSeq" id="WP_186867403.1">
    <property type="nucleotide sequence ID" value="NZ_JACOPH010000010.1"/>
</dbReference>
<dbReference type="Pfam" id="PF01408">
    <property type="entry name" value="GFO_IDH_MocA"/>
    <property type="match status" value="1"/>
</dbReference>
<protein>
    <submittedName>
        <fullName evidence="5">Gfo/Idh/MocA family oxidoreductase</fullName>
    </submittedName>
</protein>
<name>A0A923RUC5_9FIRM</name>
<evidence type="ECO:0000256" key="1">
    <source>
        <dbReference type="ARBA" id="ARBA00010928"/>
    </source>
</evidence>
<dbReference type="GO" id="GO:0016491">
    <property type="term" value="F:oxidoreductase activity"/>
    <property type="evidence" value="ECO:0007669"/>
    <property type="project" value="UniProtKB-KW"/>
</dbReference>